<evidence type="ECO:0000259" key="3">
    <source>
        <dbReference type="Pfam" id="PF09362"/>
    </source>
</evidence>
<dbReference type="KEGG" id="ela:UCREL1_1977"/>
<evidence type="ECO:0000256" key="2">
    <source>
        <dbReference type="SAM" id="SignalP"/>
    </source>
</evidence>
<dbReference type="EMBL" id="KB705728">
    <property type="protein sequence ID" value="EMR70990.1"/>
    <property type="molecule type" value="Genomic_DNA"/>
</dbReference>
<dbReference type="InterPro" id="IPR018535">
    <property type="entry name" value="DUF1996"/>
</dbReference>
<feature type="signal peptide" evidence="2">
    <location>
        <begin position="1"/>
        <end position="21"/>
    </location>
</feature>
<dbReference type="eggNOG" id="ENOG502RZAK">
    <property type="taxonomic scope" value="Eukaryota"/>
</dbReference>
<dbReference type="OrthoDB" id="74764at2759"/>
<evidence type="ECO:0000313" key="5">
    <source>
        <dbReference type="Proteomes" id="UP000012174"/>
    </source>
</evidence>
<dbReference type="PANTHER" id="PTHR43662">
    <property type="match status" value="1"/>
</dbReference>
<gene>
    <name evidence="4" type="ORF">UCREL1_1977</name>
</gene>
<name>M7TWF5_EUTLA</name>
<dbReference type="STRING" id="1287681.M7TWF5"/>
<keyword evidence="5" id="KW-1185">Reference proteome</keyword>
<feature type="region of interest" description="Disordered" evidence="1">
    <location>
        <begin position="311"/>
        <end position="363"/>
    </location>
</feature>
<dbReference type="OMA" id="ACNYTAG"/>
<organism evidence="4 5">
    <name type="scientific">Eutypa lata (strain UCR-EL1)</name>
    <name type="common">Grapevine dieback disease fungus</name>
    <name type="synonym">Eutypa armeniacae</name>
    <dbReference type="NCBI Taxonomy" id="1287681"/>
    <lineage>
        <taxon>Eukaryota</taxon>
        <taxon>Fungi</taxon>
        <taxon>Dikarya</taxon>
        <taxon>Ascomycota</taxon>
        <taxon>Pezizomycotina</taxon>
        <taxon>Sordariomycetes</taxon>
        <taxon>Xylariomycetidae</taxon>
        <taxon>Xylariales</taxon>
        <taxon>Diatrypaceae</taxon>
        <taxon>Eutypa</taxon>
    </lineage>
</organism>
<feature type="domain" description="DUF1996" evidence="3">
    <location>
        <begin position="41"/>
        <end position="278"/>
    </location>
</feature>
<feature type="chain" id="PRO_5004086208" evidence="2">
    <location>
        <begin position="22"/>
        <end position="363"/>
    </location>
</feature>
<keyword evidence="2" id="KW-0732">Signal</keyword>
<dbReference type="Proteomes" id="UP000012174">
    <property type="component" value="Unassembled WGS sequence"/>
</dbReference>
<reference evidence="5" key="1">
    <citation type="journal article" date="2013" name="Genome Announc.">
        <title>Draft genome sequence of the grapevine dieback fungus Eutypa lata UCR-EL1.</title>
        <authorList>
            <person name="Blanco-Ulate B."/>
            <person name="Rolshausen P.E."/>
            <person name="Cantu D."/>
        </authorList>
    </citation>
    <scope>NUCLEOTIDE SEQUENCE [LARGE SCALE GENOMIC DNA]</scope>
    <source>
        <strain evidence="5">UCR-EL1</strain>
    </source>
</reference>
<dbReference type="AlphaFoldDB" id="M7TWF5"/>
<dbReference type="HOGENOM" id="CLU_014722_2_2_1"/>
<dbReference type="PANTHER" id="PTHR43662:SF3">
    <property type="entry name" value="DOMAIN PROTEIN, PUTATIVE (AFU_ORTHOLOGUE AFUA_6G11970)-RELATED"/>
    <property type="match status" value="1"/>
</dbReference>
<dbReference type="Pfam" id="PF09362">
    <property type="entry name" value="DUF1996"/>
    <property type="match status" value="1"/>
</dbReference>
<proteinExistence type="predicted"/>
<evidence type="ECO:0000256" key="1">
    <source>
        <dbReference type="SAM" id="MobiDB-lite"/>
    </source>
</evidence>
<accession>M7TWF5</accession>
<sequence length="363" mass="38867">MVPTTTTALIAAATLLQAAYAQDVFDTFTVNCQPLTVQRRDPLVQPGADLSDHVHSVIGGTAFSASLDPTKALASGATTCDKELDHSVYWTPQLYHITADGKYEIVKFTGSAVYYQNRACDYEAGRTACPSYTTSFAAAFPEGLQMVAGDPSLRTFDPANLAHRAVSHMCMFKNRGGSEETNSLPLEQCNDIRSQVTFPSCWDGQNLDSADHKSHMSYPDPQYGNYNGGPCPASHPIALITLFYEFHFDTSPYDDRNFVFAQGDKTGHGFHGDFVNGWKDLAKLGDAHRTCTGSGGVDAAGCSINVGADGSPGHATARDPESAAPAENIGLDGVPLDELPGGKVPSGETPAARKRSRVFPGWY</sequence>
<evidence type="ECO:0000313" key="4">
    <source>
        <dbReference type="EMBL" id="EMR70990.1"/>
    </source>
</evidence>
<protein>
    <submittedName>
        <fullName evidence="4">Putative wsc domain-containing protein</fullName>
    </submittedName>
</protein>